<dbReference type="Proteomes" id="UP000241462">
    <property type="component" value="Unassembled WGS sequence"/>
</dbReference>
<organism evidence="1 2">
    <name type="scientific">Coniella lustricola</name>
    <dbReference type="NCBI Taxonomy" id="2025994"/>
    <lineage>
        <taxon>Eukaryota</taxon>
        <taxon>Fungi</taxon>
        <taxon>Dikarya</taxon>
        <taxon>Ascomycota</taxon>
        <taxon>Pezizomycotina</taxon>
        <taxon>Sordariomycetes</taxon>
        <taxon>Sordariomycetidae</taxon>
        <taxon>Diaporthales</taxon>
        <taxon>Schizoparmaceae</taxon>
        <taxon>Coniella</taxon>
    </lineage>
</organism>
<accession>A0A2T3A7T4</accession>
<protein>
    <submittedName>
        <fullName evidence="1">Uncharacterized protein</fullName>
    </submittedName>
</protein>
<proteinExistence type="predicted"/>
<dbReference type="AlphaFoldDB" id="A0A2T3A7T4"/>
<dbReference type="InParanoid" id="A0A2T3A7T4"/>
<reference evidence="1 2" key="1">
    <citation type="journal article" date="2018" name="Mycol. Prog.">
        <title>Coniella lustricola, a new species from submerged detritus.</title>
        <authorList>
            <person name="Raudabaugh D.B."/>
            <person name="Iturriaga T."/>
            <person name="Carver A."/>
            <person name="Mondo S."/>
            <person name="Pangilinan J."/>
            <person name="Lipzen A."/>
            <person name="He G."/>
            <person name="Amirebrahimi M."/>
            <person name="Grigoriev I.V."/>
            <person name="Miller A.N."/>
        </authorList>
    </citation>
    <scope>NUCLEOTIDE SEQUENCE [LARGE SCALE GENOMIC DNA]</scope>
    <source>
        <strain evidence="1 2">B22-T-1</strain>
    </source>
</reference>
<name>A0A2T3A7T4_9PEZI</name>
<sequence length="80" mass="8824">MFLVWITGRALVLLHTDCVVKILEEAVAVLVVRAAAAAAAAAARVGRLQRKEDDGLEVAGIDRKELLHPKLKLKLKVRWE</sequence>
<evidence type="ECO:0000313" key="1">
    <source>
        <dbReference type="EMBL" id="PSR84422.1"/>
    </source>
</evidence>
<gene>
    <name evidence="1" type="ORF">BD289DRAFT_261016</name>
</gene>
<keyword evidence="2" id="KW-1185">Reference proteome</keyword>
<dbReference type="EMBL" id="KZ678443">
    <property type="protein sequence ID" value="PSR84422.1"/>
    <property type="molecule type" value="Genomic_DNA"/>
</dbReference>
<evidence type="ECO:0000313" key="2">
    <source>
        <dbReference type="Proteomes" id="UP000241462"/>
    </source>
</evidence>